<keyword evidence="2" id="KW-1185">Reference proteome</keyword>
<proteinExistence type="predicted"/>
<comment type="caution">
    <text evidence="1">The sequence shown here is derived from an EMBL/GenBank/DDBJ whole genome shotgun (WGS) entry which is preliminary data.</text>
</comment>
<accession>A0A9D4EXG4</accession>
<reference evidence="1" key="1">
    <citation type="journal article" date="2019" name="bioRxiv">
        <title>The Genome of the Zebra Mussel, Dreissena polymorpha: A Resource for Invasive Species Research.</title>
        <authorList>
            <person name="McCartney M.A."/>
            <person name="Auch B."/>
            <person name="Kono T."/>
            <person name="Mallez S."/>
            <person name="Zhang Y."/>
            <person name="Obille A."/>
            <person name="Becker A."/>
            <person name="Abrahante J.E."/>
            <person name="Garbe J."/>
            <person name="Badalamenti J.P."/>
            <person name="Herman A."/>
            <person name="Mangelson H."/>
            <person name="Liachko I."/>
            <person name="Sullivan S."/>
            <person name="Sone E.D."/>
            <person name="Koren S."/>
            <person name="Silverstein K.A.T."/>
            <person name="Beckman K.B."/>
            <person name="Gohl D.M."/>
        </authorList>
    </citation>
    <scope>NUCLEOTIDE SEQUENCE</scope>
    <source>
        <strain evidence="1">Duluth1</strain>
        <tissue evidence="1">Whole animal</tissue>
    </source>
</reference>
<evidence type="ECO:0000313" key="2">
    <source>
        <dbReference type="Proteomes" id="UP000828390"/>
    </source>
</evidence>
<evidence type="ECO:0000313" key="1">
    <source>
        <dbReference type="EMBL" id="KAH3788530.1"/>
    </source>
</evidence>
<sequence length="126" mass="14161">MSSRLQSLLNTANGGSVNTFFIRSEVWSVGRCFRRIWPTFGSALEKVITSGTLEVLFEDTFVRSRSSRFLLSTFFSSVSTNRPLYPRCSSCSLISSLCFLKSVSSEHIRFSLTPKPYGMAFFVDSV</sequence>
<protein>
    <submittedName>
        <fullName evidence="1">Uncharacterized protein</fullName>
    </submittedName>
</protein>
<reference evidence="1" key="2">
    <citation type="submission" date="2020-11" db="EMBL/GenBank/DDBJ databases">
        <authorList>
            <person name="McCartney M.A."/>
            <person name="Auch B."/>
            <person name="Kono T."/>
            <person name="Mallez S."/>
            <person name="Becker A."/>
            <person name="Gohl D.M."/>
            <person name="Silverstein K.A.T."/>
            <person name="Koren S."/>
            <person name="Bechman K.B."/>
            <person name="Herman A."/>
            <person name="Abrahante J.E."/>
            <person name="Garbe J."/>
        </authorList>
    </citation>
    <scope>NUCLEOTIDE SEQUENCE</scope>
    <source>
        <strain evidence="1">Duluth1</strain>
        <tissue evidence="1">Whole animal</tissue>
    </source>
</reference>
<dbReference type="AlphaFoldDB" id="A0A9D4EXG4"/>
<dbReference type="EMBL" id="JAIWYP010000008">
    <property type="protein sequence ID" value="KAH3788530.1"/>
    <property type="molecule type" value="Genomic_DNA"/>
</dbReference>
<gene>
    <name evidence="1" type="ORF">DPMN_166675</name>
</gene>
<organism evidence="1 2">
    <name type="scientific">Dreissena polymorpha</name>
    <name type="common">Zebra mussel</name>
    <name type="synonym">Mytilus polymorpha</name>
    <dbReference type="NCBI Taxonomy" id="45954"/>
    <lineage>
        <taxon>Eukaryota</taxon>
        <taxon>Metazoa</taxon>
        <taxon>Spiralia</taxon>
        <taxon>Lophotrochozoa</taxon>
        <taxon>Mollusca</taxon>
        <taxon>Bivalvia</taxon>
        <taxon>Autobranchia</taxon>
        <taxon>Heteroconchia</taxon>
        <taxon>Euheterodonta</taxon>
        <taxon>Imparidentia</taxon>
        <taxon>Neoheterodontei</taxon>
        <taxon>Myida</taxon>
        <taxon>Dreissenoidea</taxon>
        <taxon>Dreissenidae</taxon>
        <taxon>Dreissena</taxon>
    </lineage>
</organism>
<name>A0A9D4EXG4_DREPO</name>
<dbReference type="Proteomes" id="UP000828390">
    <property type="component" value="Unassembled WGS sequence"/>
</dbReference>